<feature type="transmembrane region" description="Helical" evidence="1">
    <location>
        <begin position="12"/>
        <end position="32"/>
    </location>
</feature>
<organism evidence="2 3">
    <name type="scientific">Pseudoalteromonas piratica</name>
    <dbReference type="NCBI Taxonomy" id="1348114"/>
    <lineage>
        <taxon>Bacteria</taxon>
        <taxon>Pseudomonadati</taxon>
        <taxon>Pseudomonadota</taxon>
        <taxon>Gammaproteobacteria</taxon>
        <taxon>Alteromonadales</taxon>
        <taxon>Pseudoalteromonadaceae</taxon>
        <taxon>Pseudoalteromonas</taxon>
    </lineage>
</organism>
<dbReference type="HOGENOM" id="CLU_153886_0_0_6"/>
<reference evidence="2 3" key="1">
    <citation type="submission" date="2014-11" db="EMBL/GenBank/DDBJ databases">
        <title>Complete Genome Sequence of Pseudoalteromonas sp. Strain OCN003 Isolated from Kaneohe Bay, Oahu, Hawaii.</title>
        <authorList>
            <person name="Beurmann S."/>
            <person name="Videau P."/>
            <person name="Ushijima B."/>
            <person name="Smith A.M."/>
            <person name="Aeby G.S."/>
            <person name="Callahan S.M."/>
            <person name="Belcaid M."/>
        </authorList>
    </citation>
    <scope>NUCLEOTIDE SEQUENCE [LARGE SCALE GENOMIC DNA]</scope>
    <source>
        <strain evidence="2 3">OCN003</strain>
    </source>
</reference>
<dbReference type="eggNOG" id="COG4967">
    <property type="taxonomic scope" value="Bacteria"/>
</dbReference>
<dbReference type="PROSITE" id="PS00409">
    <property type="entry name" value="PROKAR_NTER_METHYL"/>
    <property type="match status" value="1"/>
</dbReference>
<dbReference type="STRING" id="1348114.OM33_06040"/>
<dbReference type="RefSeq" id="WP_038639997.1">
    <property type="nucleotide sequence ID" value="NZ_CP009888.1"/>
</dbReference>
<keyword evidence="1" id="KW-0812">Transmembrane</keyword>
<dbReference type="NCBIfam" id="TIGR02532">
    <property type="entry name" value="IV_pilin_GFxxxE"/>
    <property type="match status" value="1"/>
</dbReference>
<dbReference type="Proteomes" id="UP000030341">
    <property type="component" value="Chromosome 1"/>
</dbReference>
<keyword evidence="3" id="KW-1185">Reference proteome</keyword>
<sequence length="129" mass="13943">MKRNNKQSGFSLVEAMVATVVSAIALLSLGVGQVKSLQYAASSLDYTLSLIQANNAIEQSWANLCELQNGTVTLADLNVATQTDKYTIEFPNGFDIDDFEVVVSWSDERMTDNLANSAALHVKLPGVCL</sequence>
<accession>A0A0A7EDZ2</accession>
<keyword evidence="1" id="KW-1133">Transmembrane helix</keyword>
<keyword evidence="1" id="KW-0472">Membrane</keyword>
<gene>
    <name evidence="2" type="ORF">OM33_06040</name>
</gene>
<protein>
    <recommendedName>
        <fullName evidence="4">N-terminal cleavage protein</fullName>
    </recommendedName>
</protein>
<evidence type="ECO:0008006" key="4">
    <source>
        <dbReference type="Google" id="ProtNLM"/>
    </source>
</evidence>
<name>A0A0A7EDZ2_9GAMM</name>
<proteinExistence type="predicted"/>
<dbReference type="AlphaFoldDB" id="A0A0A7EDZ2"/>
<dbReference type="Pfam" id="PF07963">
    <property type="entry name" value="N_methyl"/>
    <property type="match status" value="1"/>
</dbReference>
<dbReference type="InterPro" id="IPR012902">
    <property type="entry name" value="N_methyl_site"/>
</dbReference>
<evidence type="ECO:0000256" key="1">
    <source>
        <dbReference type="SAM" id="Phobius"/>
    </source>
</evidence>
<evidence type="ECO:0000313" key="3">
    <source>
        <dbReference type="Proteomes" id="UP000030341"/>
    </source>
</evidence>
<dbReference type="KEGG" id="pseo:OM33_06040"/>
<dbReference type="EMBL" id="CP009888">
    <property type="protein sequence ID" value="AIY64753.1"/>
    <property type="molecule type" value="Genomic_DNA"/>
</dbReference>
<evidence type="ECO:0000313" key="2">
    <source>
        <dbReference type="EMBL" id="AIY64753.1"/>
    </source>
</evidence>